<protein>
    <submittedName>
        <fullName evidence="1">Uncharacterized protein</fullName>
    </submittedName>
</protein>
<gene>
    <name evidence="1" type="ORF">HPB49_021838</name>
</gene>
<sequence length="436" mass="47270">MAEGAFVEGDQPPRDKDPEEDQQERVPSRLVEEHGDDALRQPTPHAEPATLTLQPFHEAALDEGLMVRELLKKGRLKNPTLTEKGAPLLREDRRLSVLLEATQNITLRYQLRGTVQQQAALSPEPKSQDASGTPVAAIAGSREMAQLEETVRSVPRQADASCSSLPTDGATTDGIVQRSPPPAANATKSAMTYSPSQLDARRVKSRLAELTLKKSCQLRAGDGDEVCRKLSKITQIVTGGCCAEPATTPQPREHDPLSSPSRLEREALADPSSEGPTDDRIRDVPVLEVLDKCDLVELSSGTKRARRRMQRYYGTDAEVTADVGSCSSDSERSMVKLDFSTLPTEASEMVAERRCGAEVCDEPTRAEKSSTSTSSWYSFDAPSAASRQSSVVRAAASASESAGSWAIRRQGSPASPDVPRERLKASSLIRFFEGIN</sequence>
<organism evidence="1 2">
    <name type="scientific">Dermacentor silvarum</name>
    <name type="common">Tick</name>
    <dbReference type="NCBI Taxonomy" id="543639"/>
    <lineage>
        <taxon>Eukaryota</taxon>
        <taxon>Metazoa</taxon>
        <taxon>Ecdysozoa</taxon>
        <taxon>Arthropoda</taxon>
        <taxon>Chelicerata</taxon>
        <taxon>Arachnida</taxon>
        <taxon>Acari</taxon>
        <taxon>Parasitiformes</taxon>
        <taxon>Ixodida</taxon>
        <taxon>Ixodoidea</taxon>
        <taxon>Ixodidae</taxon>
        <taxon>Rhipicephalinae</taxon>
        <taxon>Dermacentor</taxon>
    </lineage>
</organism>
<evidence type="ECO:0000313" key="2">
    <source>
        <dbReference type="Proteomes" id="UP000821865"/>
    </source>
</evidence>
<comment type="caution">
    <text evidence="1">The sequence shown here is derived from an EMBL/GenBank/DDBJ whole genome shotgun (WGS) entry which is preliminary data.</text>
</comment>
<reference evidence="1" key="1">
    <citation type="submission" date="2020-05" db="EMBL/GenBank/DDBJ databases">
        <title>Large-scale comparative analyses of tick genomes elucidate their genetic diversity and vector capacities.</title>
        <authorList>
            <person name="Jia N."/>
            <person name="Wang J."/>
            <person name="Shi W."/>
            <person name="Du L."/>
            <person name="Sun Y."/>
            <person name="Zhan W."/>
            <person name="Jiang J."/>
            <person name="Wang Q."/>
            <person name="Zhang B."/>
            <person name="Ji P."/>
            <person name="Sakyi L.B."/>
            <person name="Cui X."/>
            <person name="Yuan T."/>
            <person name="Jiang B."/>
            <person name="Yang W."/>
            <person name="Lam T.T.-Y."/>
            <person name="Chang Q."/>
            <person name="Ding S."/>
            <person name="Wang X."/>
            <person name="Zhu J."/>
            <person name="Ruan X."/>
            <person name="Zhao L."/>
            <person name="Wei J."/>
            <person name="Que T."/>
            <person name="Du C."/>
            <person name="Cheng J."/>
            <person name="Dai P."/>
            <person name="Han X."/>
            <person name="Huang E."/>
            <person name="Gao Y."/>
            <person name="Liu J."/>
            <person name="Shao H."/>
            <person name="Ye R."/>
            <person name="Li L."/>
            <person name="Wei W."/>
            <person name="Wang X."/>
            <person name="Wang C."/>
            <person name="Yang T."/>
            <person name="Huo Q."/>
            <person name="Li W."/>
            <person name="Guo W."/>
            <person name="Chen H."/>
            <person name="Zhou L."/>
            <person name="Ni X."/>
            <person name="Tian J."/>
            <person name="Zhou Y."/>
            <person name="Sheng Y."/>
            <person name="Liu T."/>
            <person name="Pan Y."/>
            <person name="Xia L."/>
            <person name="Li J."/>
            <person name="Zhao F."/>
            <person name="Cao W."/>
        </authorList>
    </citation>
    <scope>NUCLEOTIDE SEQUENCE</scope>
    <source>
        <strain evidence="1">Dsil-2018</strain>
    </source>
</reference>
<accession>A0ACB8CBF8</accession>
<name>A0ACB8CBF8_DERSI</name>
<dbReference type="EMBL" id="CM023477">
    <property type="protein sequence ID" value="KAH7938247.1"/>
    <property type="molecule type" value="Genomic_DNA"/>
</dbReference>
<evidence type="ECO:0000313" key="1">
    <source>
        <dbReference type="EMBL" id="KAH7938247.1"/>
    </source>
</evidence>
<proteinExistence type="predicted"/>
<keyword evidence="2" id="KW-1185">Reference proteome</keyword>
<dbReference type="Proteomes" id="UP000821865">
    <property type="component" value="Chromosome 8"/>
</dbReference>